<reference evidence="2" key="1">
    <citation type="journal article" date="2021" name="PeerJ">
        <title>Extensive microbial diversity within the chicken gut microbiome revealed by metagenomics and culture.</title>
        <authorList>
            <person name="Gilroy R."/>
            <person name="Ravi A."/>
            <person name="Getino M."/>
            <person name="Pursley I."/>
            <person name="Horton D.L."/>
            <person name="Alikhan N.F."/>
            <person name="Baker D."/>
            <person name="Gharbi K."/>
            <person name="Hall N."/>
            <person name="Watson M."/>
            <person name="Adriaenssens E.M."/>
            <person name="Foster-Nyarko E."/>
            <person name="Jarju S."/>
            <person name="Secka A."/>
            <person name="Antonio M."/>
            <person name="Oren A."/>
            <person name="Chaudhuri R.R."/>
            <person name="La Ragione R."/>
            <person name="Hildebrand F."/>
            <person name="Pallen M.J."/>
        </authorList>
    </citation>
    <scope>NUCLEOTIDE SEQUENCE</scope>
    <source>
        <strain evidence="2">ChiBcec1-1630</strain>
    </source>
</reference>
<comment type="caution">
    <text evidence="2">The sequence shown here is derived from an EMBL/GenBank/DDBJ whole genome shotgun (WGS) entry which is preliminary data.</text>
</comment>
<dbReference type="EMBL" id="DWVS01000288">
    <property type="protein sequence ID" value="HJC88580.1"/>
    <property type="molecule type" value="Genomic_DNA"/>
</dbReference>
<accession>A0A9D2QJ61</accession>
<evidence type="ECO:0000313" key="3">
    <source>
        <dbReference type="Proteomes" id="UP000823922"/>
    </source>
</evidence>
<keyword evidence="2" id="KW-0645">Protease</keyword>
<reference evidence="2" key="2">
    <citation type="submission" date="2021-04" db="EMBL/GenBank/DDBJ databases">
        <authorList>
            <person name="Gilroy R."/>
        </authorList>
    </citation>
    <scope>NUCLEOTIDE SEQUENCE</scope>
    <source>
        <strain evidence="2">ChiBcec1-1630</strain>
    </source>
</reference>
<keyword evidence="2" id="KW-0378">Hydrolase</keyword>
<dbReference type="Gene3D" id="3.90.226.10">
    <property type="entry name" value="2-enoyl-CoA Hydratase, Chain A, domain 1"/>
    <property type="match status" value="1"/>
</dbReference>
<feature type="region of interest" description="Disordered" evidence="1">
    <location>
        <begin position="1"/>
        <end position="48"/>
    </location>
</feature>
<protein>
    <submittedName>
        <fullName evidence="2">ATP-dependent Clp protease proteolytic subunit</fullName>
    </submittedName>
</protein>
<proteinExistence type="predicted"/>
<dbReference type="GO" id="GO:0006508">
    <property type="term" value="P:proteolysis"/>
    <property type="evidence" value="ECO:0007669"/>
    <property type="project" value="UniProtKB-KW"/>
</dbReference>
<dbReference type="GO" id="GO:0008233">
    <property type="term" value="F:peptidase activity"/>
    <property type="evidence" value="ECO:0007669"/>
    <property type="project" value="UniProtKB-KW"/>
</dbReference>
<dbReference type="AlphaFoldDB" id="A0A9D2QJ61"/>
<dbReference type="InterPro" id="IPR029045">
    <property type="entry name" value="ClpP/crotonase-like_dom_sf"/>
</dbReference>
<dbReference type="Proteomes" id="UP000823922">
    <property type="component" value="Unassembled WGS sequence"/>
</dbReference>
<dbReference type="Pfam" id="PF00574">
    <property type="entry name" value="CLP_protease"/>
    <property type="match status" value="1"/>
</dbReference>
<organism evidence="2 3">
    <name type="scientific">Candidatus Eisenbergiella intestinigallinarum</name>
    <dbReference type="NCBI Taxonomy" id="2838549"/>
    <lineage>
        <taxon>Bacteria</taxon>
        <taxon>Bacillati</taxon>
        <taxon>Bacillota</taxon>
        <taxon>Clostridia</taxon>
        <taxon>Lachnospirales</taxon>
        <taxon>Lachnospiraceae</taxon>
        <taxon>Eisenbergiella</taxon>
    </lineage>
</organism>
<evidence type="ECO:0000313" key="2">
    <source>
        <dbReference type="EMBL" id="HJC88580.1"/>
    </source>
</evidence>
<feature type="compositionally biased region" description="Basic and acidic residues" evidence="1">
    <location>
        <begin position="1"/>
        <end position="38"/>
    </location>
</feature>
<sequence>MKHLAETVEQAEKENVKAKEEEADSKQERERQRDERIEQTGQLTLERHGEEERAIHMISIIGEIEGHDNLSSSAKTTKYEHILPQLAAIEDSSRIEGLLILLNTMGGDVEAGLAIAEMIASLSKPTVSLVLGGGHSIGVPIAVSADYSFIVPSGTMVIHPVRMSGTVIGAPQTFDYFKQIQDRITGFVCAHCSLSRSRMEEMMMETGMLTKDLGTILVGRQAVEAGLINEVGGIKDAIAKLHEMGRI</sequence>
<gene>
    <name evidence="2" type="ORF">H9926_11265</name>
</gene>
<name>A0A9D2QJ61_9FIRM</name>
<dbReference type="SUPFAM" id="SSF52096">
    <property type="entry name" value="ClpP/crotonase"/>
    <property type="match status" value="1"/>
</dbReference>
<evidence type="ECO:0000256" key="1">
    <source>
        <dbReference type="SAM" id="MobiDB-lite"/>
    </source>
</evidence>
<dbReference type="InterPro" id="IPR023562">
    <property type="entry name" value="ClpP/TepA"/>
</dbReference>